<accession>A0A5C6SG97</accession>
<sequence>MGYITLDNAGNMDTAMEEIVEVLGFDSKKRRVRCFGHVPNLVVKVLLFSYKTKAFEADIDGESSSGAAQHEIWRKKGSIGKLHNLVHWIHRPDKLTYRLCALQEEMFSTL</sequence>
<comment type="caution">
    <text evidence="1">The sequence shown here is derived from an EMBL/GenBank/DDBJ whole genome shotgun (WGS) entry which is preliminary data.</text>
</comment>
<reference evidence="1 2" key="1">
    <citation type="submission" date="2019-07" db="EMBL/GenBank/DDBJ databases">
        <title>The First High-Quality Draft Genome Sequence of the Causal Agent of the Current Panama Disease Epidemic.</title>
        <authorList>
            <person name="Warmington R.J."/>
            <person name="Kay W."/>
            <person name="Jeffries A."/>
            <person name="Bebber D."/>
            <person name="Moore K."/>
            <person name="Studholme D.J."/>
        </authorList>
    </citation>
    <scope>NUCLEOTIDE SEQUENCE [LARGE SCALE GENOMIC DNA]</scope>
    <source>
        <strain evidence="1 2">TR4</strain>
    </source>
</reference>
<dbReference type="AlphaFoldDB" id="A0A5C6SG97"/>
<dbReference type="EMBL" id="VMNF01000014">
    <property type="protein sequence ID" value="TXB96908.1"/>
    <property type="molecule type" value="Genomic_DNA"/>
</dbReference>
<name>A0A5C6SG97_FUSOC</name>
<protein>
    <submittedName>
        <fullName evidence="1">Uncharacterized protein</fullName>
    </submittedName>
</protein>
<gene>
    <name evidence="1" type="ORF">FocTR4_00012271</name>
</gene>
<evidence type="ECO:0000313" key="1">
    <source>
        <dbReference type="EMBL" id="TXB96908.1"/>
    </source>
</evidence>
<proteinExistence type="predicted"/>
<dbReference type="Proteomes" id="UP000321331">
    <property type="component" value="Unassembled WGS sequence"/>
</dbReference>
<organism evidence="1 2">
    <name type="scientific">Fusarium oxysporum f. sp. cubense</name>
    <dbReference type="NCBI Taxonomy" id="61366"/>
    <lineage>
        <taxon>Eukaryota</taxon>
        <taxon>Fungi</taxon>
        <taxon>Dikarya</taxon>
        <taxon>Ascomycota</taxon>
        <taxon>Pezizomycotina</taxon>
        <taxon>Sordariomycetes</taxon>
        <taxon>Hypocreomycetidae</taxon>
        <taxon>Hypocreales</taxon>
        <taxon>Nectriaceae</taxon>
        <taxon>Fusarium</taxon>
        <taxon>Fusarium oxysporum species complex</taxon>
    </lineage>
</organism>
<evidence type="ECO:0000313" key="2">
    <source>
        <dbReference type="Proteomes" id="UP000321331"/>
    </source>
</evidence>